<sequence length="114" mass="13354">MPFLCCMKVYNLMFKDQKLTAIPLELKRRFNYHFIILKILATLSFLSFGSYQRRIGQDFLSSMFLSSVSGVIHAVINGINRIMPQWIKFPTLPAHIQTVQEQYDKIIVIYLFFG</sequence>
<name>E9ITD5_SOLIN</name>
<feature type="transmembrane region" description="Helical" evidence="1">
    <location>
        <begin position="60"/>
        <end position="79"/>
    </location>
</feature>
<proteinExistence type="predicted"/>
<dbReference type="EMBL" id="GL765523">
    <property type="protein sequence ID" value="EFZ16171.1"/>
    <property type="molecule type" value="Genomic_DNA"/>
</dbReference>
<evidence type="ECO:0000256" key="1">
    <source>
        <dbReference type="SAM" id="Phobius"/>
    </source>
</evidence>
<gene>
    <name evidence="2" type="ORF">SINV_11926</name>
</gene>
<keyword evidence="1" id="KW-1133">Transmembrane helix</keyword>
<keyword evidence="1" id="KW-0472">Membrane</keyword>
<dbReference type="AlphaFoldDB" id="E9ITD5"/>
<feature type="transmembrane region" description="Helical" evidence="1">
    <location>
        <begin position="30"/>
        <end position="48"/>
    </location>
</feature>
<organism>
    <name type="scientific">Solenopsis invicta</name>
    <name type="common">Red imported fire ant</name>
    <name type="synonym">Solenopsis wagneri</name>
    <dbReference type="NCBI Taxonomy" id="13686"/>
    <lineage>
        <taxon>Eukaryota</taxon>
        <taxon>Metazoa</taxon>
        <taxon>Ecdysozoa</taxon>
        <taxon>Arthropoda</taxon>
        <taxon>Hexapoda</taxon>
        <taxon>Insecta</taxon>
        <taxon>Pterygota</taxon>
        <taxon>Neoptera</taxon>
        <taxon>Endopterygota</taxon>
        <taxon>Hymenoptera</taxon>
        <taxon>Apocrita</taxon>
        <taxon>Aculeata</taxon>
        <taxon>Formicoidea</taxon>
        <taxon>Formicidae</taxon>
        <taxon>Myrmicinae</taxon>
        <taxon>Solenopsis</taxon>
    </lineage>
</organism>
<accession>E9ITD5</accession>
<reference evidence="2" key="1">
    <citation type="journal article" date="2011" name="Proc. Natl. Acad. Sci. U.S.A.">
        <title>The genome of the fire ant Solenopsis invicta.</title>
        <authorList>
            <person name="Wurm Y."/>
            <person name="Wang J."/>
            <person name="Riba-Grognuz O."/>
            <person name="Corona M."/>
            <person name="Nygaard S."/>
            <person name="Hunt B.G."/>
            <person name="Ingram K.K."/>
            <person name="Falquet L."/>
            <person name="Nipitwattanaphon M."/>
            <person name="Gotzek D."/>
            <person name="Dijkstra M.B."/>
            <person name="Oettler J."/>
            <person name="Comtesse F."/>
            <person name="Shih C.J."/>
            <person name="Wu W.J."/>
            <person name="Yang C.C."/>
            <person name="Thomas J."/>
            <person name="Beaudoing E."/>
            <person name="Pradervand S."/>
            <person name="Flegel V."/>
            <person name="Cook E.D."/>
            <person name="Fabbretti R."/>
            <person name="Stockinger H."/>
            <person name="Long L."/>
            <person name="Farmerie W.G."/>
            <person name="Oakey J."/>
            <person name="Boomsma J.J."/>
            <person name="Pamilo P."/>
            <person name="Yi S.V."/>
            <person name="Heinze J."/>
            <person name="Goodisman M.A."/>
            <person name="Farinelli L."/>
            <person name="Harshman K."/>
            <person name="Hulo N."/>
            <person name="Cerutti L."/>
            <person name="Xenarios I."/>
            <person name="Shoemaker D."/>
            <person name="Keller L."/>
        </authorList>
    </citation>
    <scope>NUCLEOTIDE SEQUENCE [LARGE SCALE GENOMIC DNA]</scope>
</reference>
<keyword evidence="1" id="KW-0812">Transmembrane</keyword>
<dbReference type="HOGENOM" id="CLU_2124134_0_0_1"/>
<evidence type="ECO:0000313" key="2">
    <source>
        <dbReference type="EMBL" id="EFZ16171.1"/>
    </source>
</evidence>
<protein>
    <submittedName>
        <fullName evidence="2">Uncharacterized protein</fullName>
    </submittedName>
</protein>
<feature type="non-terminal residue" evidence="2">
    <location>
        <position position="114"/>
    </location>
</feature>